<reference evidence="10" key="1">
    <citation type="submission" date="2025-08" db="UniProtKB">
        <authorList>
            <consortium name="Ensembl"/>
        </authorList>
    </citation>
    <scope>IDENTIFICATION</scope>
</reference>
<dbReference type="Proteomes" id="UP000261420">
    <property type="component" value="Unplaced"/>
</dbReference>
<dbReference type="FunFam" id="2.10.25.10:FF:000674">
    <property type="entry name" value="Mucin-2"/>
    <property type="match status" value="1"/>
</dbReference>
<feature type="domain" description="VWFD" evidence="9">
    <location>
        <begin position="7"/>
        <end position="185"/>
    </location>
</feature>
<keyword evidence="11" id="KW-1185">Reference proteome</keyword>
<evidence type="ECO:0000256" key="5">
    <source>
        <dbReference type="ARBA" id="ARBA00023008"/>
    </source>
</evidence>
<keyword evidence="5" id="KW-0186">Copper</keyword>
<dbReference type="InterPro" id="IPR050780">
    <property type="entry name" value="Mucin_vWF_Thrombospondin_sf"/>
</dbReference>
<dbReference type="SMART" id="SM00215">
    <property type="entry name" value="VWC_out"/>
    <property type="match status" value="2"/>
</dbReference>
<dbReference type="SUPFAM" id="SSF57567">
    <property type="entry name" value="Serine protease inhibitors"/>
    <property type="match status" value="3"/>
</dbReference>
<evidence type="ECO:0000259" key="9">
    <source>
        <dbReference type="PROSITE" id="PS51233"/>
    </source>
</evidence>
<proteinExistence type="predicted"/>
<dbReference type="SMART" id="SM00832">
    <property type="entry name" value="C8"/>
    <property type="match status" value="3"/>
</dbReference>
<feature type="region of interest" description="Disordered" evidence="8">
    <location>
        <begin position="1656"/>
        <end position="1724"/>
    </location>
</feature>
<keyword evidence="4" id="KW-0677">Repeat</keyword>
<dbReference type="Gene3D" id="2.10.25.10">
    <property type="entry name" value="Laminin"/>
    <property type="match status" value="3"/>
</dbReference>
<dbReference type="InterPro" id="IPR058753">
    <property type="entry name" value="TIL_OTOGL_Mucin"/>
</dbReference>
<dbReference type="PANTHER" id="PTHR11339">
    <property type="entry name" value="EXTRACELLULAR MATRIX GLYCOPROTEIN RELATED"/>
    <property type="match status" value="1"/>
</dbReference>
<dbReference type="Pfam" id="PF25962">
    <property type="entry name" value="TIL_OTOGL_Mucin"/>
    <property type="match status" value="1"/>
</dbReference>
<dbReference type="Ensembl" id="ENSSDUT00000016445.1">
    <property type="protein sequence ID" value="ENSSDUP00000016152.1"/>
    <property type="gene ID" value="ENSSDUG00000011742.1"/>
</dbReference>
<dbReference type="InterPro" id="IPR001007">
    <property type="entry name" value="VWF_dom"/>
</dbReference>
<dbReference type="InterPro" id="IPR002919">
    <property type="entry name" value="TIL_dom"/>
</dbReference>
<keyword evidence="3" id="KW-0732">Signal</keyword>
<evidence type="ECO:0000256" key="8">
    <source>
        <dbReference type="SAM" id="MobiDB-lite"/>
    </source>
</evidence>
<evidence type="ECO:0000256" key="2">
    <source>
        <dbReference type="ARBA" id="ARBA00022525"/>
    </source>
</evidence>
<dbReference type="Pfam" id="PF13330">
    <property type="entry name" value="Mucin2_WxxW"/>
    <property type="match status" value="3"/>
</dbReference>
<sequence>MGIIKNWVCSTWGNFHFKTFDGDVYQLHSTCNYVLASSCRSTYNDFNIQIRRHEADSHPTIKNIIMKLEGSVVELAALPFSRAGVFIEKTPTYIKIKANLGLVAIWNEEDSFLVELDSKYRNQTCGLCGDFNGIQLHNEFYSHGTLSFTSTEMFNVALSLLCLPNQFALSPVSVRPSVLQKPLCEQILTGPAFNTCHNLLDISAFTAACIADLCHCGNGGETRADPFCLCNTVSEFSRQCVHAGGKPNNWRTKMLCWKSCPDKMEYRECGSPCADTCSNPEASRTCDNHCIDGCFCPAGTVLDDLNGKGCVPLSQCSCSYNSKIYGHGESYTSNCKKCVCESGQWKCAEENCPGICSVEGGAHVNTFDGKAYTFHGDCSYILAKVVYTSLLFVIQGELVQCGLTESETCLKSVTLGLSGGANVTGISTFRASSFYLLVQTSVGVLLEVQLQPVMQLYIRMTSDYKDKTCGLCGNFNSNQADDFLKLSGVRDATAAGFVNSWKTHGGCADVKSNFENPCSLSLDNEKYAMHWCSMLSDPQGVFAPCHSEISPDSYRENCMYDSCNCEKSEDCMCAAVSSYVHACAAAGIQIRTLYRSLSMVYSYNITSSGRTCRCLGTTDLSCHFSFPPIDGCVCAEGTYLDDSGSCVPAKACPCYDKGSVVPPGQVVNKDGIIGTECEKSCNTLDMACVTTGCTSGCMCPVGKVSDGKGGCINPEACPCIHNGISYQPGETTRVDCNTCTCKDRKWSCTTNECDSTCSVYGAGHYMTFDQKRFTFDGSCEYILTQDYCGSAQSNGTFRVITENVPCGTTGTTCSKTIKIFLGVKSQYKTISEKQLYCLTHTMGNYLVIEANNGLILMWDRKTSLFIKLSPKYKGHVCGLCGSFDGNANNDFTTRCHAVVVSPLVFGNSWKDLPTCPDAKSITSPCTNNPYRQSWAQKQCSIIQSNIFSACHSIVDPSPFYEACVFDSCACDTGGDCECFCTAVAAYAESCNQAGVCVRWRTPKICPIFCDYYNPPGECEWHYILTIEHINFLFYIGCYPKCPPAQPYFDEDTMTCVLKEQCGCYDNEGRHYDNGDKVPTTENSCTCTYNGTKYLHGETIYNTTDGHGNCITAVCGKNGTIERSSHSCPEPTPTTRMPTATTTTASQTPTTFVFTSTTPVTCNPCEWSPWYDTSFPTLGTPGGDNETYQNIKAAGHKICDVPSQIQCRAEKFPNVSIDNVGQVVQCNVAKGLTCRNEDQSGPLPLCFNYQIRVMCCDYSACPTKPAPSSIPPSSTTKPPVIPTTTTHPISTTTSTTTPSTPTETTTTQPPSTTTSTTTPPTPTKTASTQPPSTTTSTTTPSTTTETATTQPPSTTTSTTKPSMPTERASTQQPSTTTSTTTPSTPTKTASTQSPSTTTSTTTPSTTTETATTQPPSTTTSTTKPSMPTEIASTQQPSTTTSTTTPSTPTKTASTQPPSTTTSTTTPPTPTKTVSTQPPSTTTSTTTPSTTTETATTQPPSTTTSTTKPSTPTETSTTQPPSTTTSTTTPSTTTETTTAHPTTPAPCPDGHNMTCGWSEWINLGQPTPGLNGGEDESIHKVISAGYHICSRPAEVECRAVLYPTLSMSQVGQAVTCNKDVGLICHNDQQGPQGQCFDYKIRFKCCVCPKTSPPSTTIPTTTPTTTITTTTPYTTTETTTTQPTSTTTSITTSPTPTKIVSTQPPSTTTSTTTPSATTETTTAHSTTPAPCPGGHYMTCGWSEWINLGQPTPGLNGGEDESIQKIISAGYHICSYPTEVECKAVLYPNISISELGQAVTCNKDVGLICHNDQQGLQPGCFDYKIKVKCCVCPTTSPASTVIPTTTPKTTFTTTTPSTPTETITTQPPSTTTSTTTPSTPTETTITQPSTPTSSMTTTTELILTGGTSQPATGRHCYCVHNGTHFSPGKFLLIKTHAS</sequence>
<dbReference type="InterPro" id="IPR001846">
    <property type="entry name" value="VWF_type-D"/>
</dbReference>
<evidence type="ECO:0000256" key="3">
    <source>
        <dbReference type="ARBA" id="ARBA00022729"/>
    </source>
</evidence>
<name>A0A3B4UCP1_SERDU</name>
<evidence type="ECO:0000256" key="7">
    <source>
        <dbReference type="ARBA" id="ARBA00023180"/>
    </source>
</evidence>
<feature type="region of interest" description="Disordered" evidence="8">
    <location>
        <begin position="1263"/>
        <end position="1545"/>
    </location>
</feature>
<dbReference type="GO" id="GO:0005615">
    <property type="term" value="C:extracellular space"/>
    <property type="evidence" value="ECO:0007669"/>
    <property type="project" value="TreeGrafter"/>
</dbReference>
<dbReference type="SUPFAM" id="SSF57603">
    <property type="entry name" value="FnI-like domain"/>
    <property type="match status" value="2"/>
</dbReference>
<organism evidence="10 11">
    <name type="scientific">Seriola dumerili</name>
    <name type="common">Greater amberjack</name>
    <name type="synonym">Caranx dumerili</name>
    <dbReference type="NCBI Taxonomy" id="41447"/>
    <lineage>
        <taxon>Eukaryota</taxon>
        <taxon>Metazoa</taxon>
        <taxon>Chordata</taxon>
        <taxon>Craniata</taxon>
        <taxon>Vertebrata</taxon>
        <taxon>Euteleostomi</taxon>
        <taxon>Actinopterygii</taxon>
        <taxon>Neopterygii</taxon>
        <taxon>Teleostei</taxon>
        <taxon>Neoteleostei</taxon>
        <taxon>Acanthomorphata</taxon>
        <taxon>Carangaria</taxon>
        <taxon>Carangiformes</taxon>
        <taxon>Carangidae</taxon>
        <taxon>Seriola</taxon>
    </lineage>
</organism>
<dbReference type="InterPro" id="IPR025155">
    <property type="entry name" value="WxxW_domain"/>
</dbReference>
<dbReference type="GeneTree" id="ENSGT00940000156076"/>
<evidence type="ECO:0000313" key="11">
    <source>
        <dbReference type="Proteomes" id="UP000261420"/>
    </source>
</evidence>
<dbReference type="PROSITE" id="PS51233">
    <property type="entry name" value="VWFD"/>
    <property type="match status" value="3"/>
</dbReference>
<dbReference type="SMART" id="SM00216">
    <property type="entry name" value="VWD"/>
    <property type="match status" value="3"/>
</dbReference>
<feature type="compositionally biased region" description="Low complexity" evidence="8">
    <location>
        <begin position="1132"/>
        <end position="1143"/>
    </location>
</feature>
<dbReference type="OMA" id="CPGGHDM"/>
<feature type="compositionally biased region" description="Low complexity" evidence="8">
    <location>
        <begin position="1270"/>
        <end position="1540"/>
    </location>
</feature>
<comment type="subcellular location">
    <subcellularLocation>
        <location evidence="1">Secreted</location>
    </subcellularLocation>
</comment>
<feature type="domain" description="VWFD" evidence="9">
    <location>
        <begin position="755"/>
        <end position="916"/>
    </location>
</feature>
<keyword evidence="7" id="KW-0325">Glycoprotein</keyword>
<evidence type="ECO:0000256" key="1">
    <source>
        <dbReference type="ARBA" id="ARBA00004613"/>
    </source>
</evidence>
<keyword evidence="2" id="KW-0964">Secreted</keyword>
<dbReference type="Pfam" id="PF01826">
    <property type="entry name" value="TIL"/>
    <property type="match status" value="1"/>
</dbReference>
<accession>A0A3B4UCP1</accession>
<dbReference type="FunFam" id="2.10.25.10:FF:000153">
    <property type="entry name" value="MUC5B isoform 1"/>
    <property type="match status" value="1"/>
</dbReference>
<dbReference type="GO" id="GO:0031012">
    <property type="term" value="C:extracellular matrix"/>
    <property type="evidence" value="ECO:0007669"/>
    <property type="project" value="TreeGrafter"/>
</dbReference>
<protein>
    <recommendedName>
        <fullName evidence="9">VWFD domain-containing protein</fullName>
    </recommendedName>
</protein>
<keyword evidence="6" id="KW-1015">Disulfide bond</keyword>
<feature type="domain" description="VWFD" evidence="9">
    <location>
        <begin position="354"/>
        <end position="508"/>
    </location>
</feature>
<evidence type="ECO:0000256" key="4">
    <source>
        <dbReference type="ARBA" id="ARBA00022737"/>
    </source>
</evidence>
<evidence type="ECO:0000313" key="10">
    <source>
        <dbReference type="Ensembl" id="ENSSDUP00000016152.1"/>
    </source>
</evidence>
<dbReference type="Pfam" id="PF08742">
    <property type="entry name" value="C8"/>
    <property type="match status" value="3"/>
</dbReference>
<dbReference type="Pfam" id="PF00094">
    <property type="entry name" value="VWD"/>
    <property type="match status" value="4"/>
</dbReference>
<evidence type="ECO:0000256" key="6">
    <source>
        <dbReference type="ARBA" id="ARBA00023157"/>
    </source>
</evidence>
<dbReference type="InterPro" id="IPR036084">
    <property type="entry name" value="Ser_inhib-like_sf"/>
</dbReference>
<dbReference type="PANTHER" id="PTHR11339:SF408">
    <property type="entry name" value="MUCIN-5B"/>
    <property type="match status" value="1"/>
</dbReference>
<feature type="region of interest" description="Disordered" evidence="8">
    <location>
        <begin position="1843"/>
        <end position="1892"/>
    </location>
</feature>
<dbReference type="CDD" id="cd19941">
    <property type="entry name" value="TIL"/>
    <property type="match status" value="2"/>
</dbReference>
<dbReference type="STRING" id="41447.ENSSDUP00000016152"/>
<reference evidence="10" key="2">
    <citation type="submission" date="2025-09" db="UniProtKB">
        <authorList>
            <consortium name="Ensembl"/>
        </authorList>
    </citation>
    <scope>IDENTIFICATION</scope>
</reference>
<feature type="region of interest" description="Disordered" evidence="8">
    <location>
        <begin position="1124"/>
        <end position="1143"/>
    </location>
</feature>
<dbReference type="InterPro" id="IPR014853">
    <property type="entry name" value="VWF/SSPO/ZAN-like_Cys-rich_dom"/>
</dbReference>